<dbReference type="RefSeq" id="XP_027194180.1">
    <property type="nucleotide sequence ID" value="XM_027338379.1"/>
</dbReference>
<feature type="transmembrane region" description="Helical" evidence="2">
    <location>
        <begin position="987"/>
        <end position="1010"/>
    </location>
</feature>
<protein>
    <submittedName>
        <fullName evidence="5">Nose resistant to fluoxetine protein 6-like</fullName>
    </submittedName>
</protein>
<keyword evidence="4" id="KW-1185">Reference proteome</keyword>
<evidence type="ECO:0000256" key="2">
    <source>
        <dbReference type="SAM" id="Phobius"/>
    </source>
</evidence>
<evidence type="ECO:0000313" key="4">
    <source>
        <dbReference type="Proteomes" id="UP000515146"/>
    </source>
</evidence>
<organism evidence="4 5">
    <name type="scientific">Dermatophagoides pteronyssinus</name>
    <name type="common">European house dust mite</name>
    <dbReference type="NCBI Taxonomy" id="6956"/>
    <lineage>
        <taxon>Eukaryota</taxon>
        <taxon>Metazoa</taxon>
        <taxon>Ecdysozoa</taxon>
        <taxon>Arthropoda</taxon>
        <taxon>Chelicerata</taxon>
        <taxon>Arachnida</taxon>
        <taxon>Acari</taxon>
        <taxon>Acariformes</taxon>
        <taxon>Sarcoptiformes</taxon>
        <taxon>Astigmata</taxon>
        <taxon>Psoroptidia</taxon>
        <taxon>Analgoidea</taxon>
        <taxon>Pyroglyphidae</taxon>
        <taxon>Dermatophagoidinae</taxon>
        <taxon>Dermatophagoides</taxon>
    </lineage>
</organism>
<feature type="region of interest" description="Disordered" evidence="1">
    <location>
        <begin position="190"/>
        <end position="221"/>
    </location>
</feature>
<dbReference type="OrthoDB" id="6513421at2759"/>
<evidence type="ECO:0000259" key="3">
    <source>
        <dbReference type="SMART" id="SM00703"/>
    </source>
</evidence>
<dbReference type="InterPro" id="IPR052728">
    <property type="entry name" value="O2_lipid_transport_reg"/>
</dbReference>
<dbReference type="InterPro" id="IPR006621">
    <property type="entry name" value="Nose-resist-to-fluoxetine_N"/>
</dbReference>
<feature type="compositionally biased region" description="Acidic residues" evidence="1">
    <location>
        <begin position="307"/>
        <end position="330"/>
    </location>
</feature>
<feature type="transmembrane region" description="Helical" evidence="2">
    <location>
        <begin position="685"/>
        <end position="708"/>
    </location>
</feature>
<keyword evidence="2" id="KW-1133">Transmembrane helix</keyword>
<feature type="compositionally biased region" description="Basic and acidic residues" evidence="1">
    <location>
        <begin position="190"/>
        <end position="199"/>
    </location>
</feature>
<dbReference type="InParanoid" id="A0A6P6XKY2"/>
<accession>A0A6P6XKY2</accession>
<feature type="transmembrane region" description="Helical" evidence="2">
    <location>
        <begin position="944"/>
        <end position="962"/>
    </location>
</feature>
<evidence type="ECO:0000256" key="1">
    <source>
        <dbReference type="SAM" id="MobiDB-lite"/>
    </source>
</evidence>
<feature type="compositionally biased region" description="Polar residues" evidence="1">
    <location>
        <begin position="131"/>
        <end position="147"/>
    </location>
</feature>
<sequence length="1205" mass="139004">MSRLTSIVNNWKQSFNNHHHQHHWIKSKSNSSSSSSSSSSVCSKSISDNHHFKYSSMISTILTFSPSSISSIFLLLLFALIPLTSTLIQKQQVSQPLLTLQQQQQQQQNDTNLIFSTLLTSSPLNSIILNNDTENQSNRSNVIDDNSTTTTTTTKMIAENNDSTISTQTVRSNQSKIDLETSTLSIDIHHVDDDKDSGENSHINSDNNHSTSPSLSSEDNDEIDIETTTNAKSLMMFDKEEKEVSTTMIDETMTTTTTESVPISVLRKRKLDGHGTIDPSIDDTIDFSKRIMRIEKPEWLKKNNNEKDDDYDDDDDDDGDNDNDNNEESYESNPNSICTASYFFDRVIPDDYPHEISKDVKHINETIERLNRMYTFTNKMLERLNPFLREMVSRMSDYLYESQLDSDCMGALFRVFRAINQRETWAMNFLDASGSILVGGFQQGMFVSLGEFDQCLEIESDPTENPNIIYGQYCLLKPVVPLPENFNQDEPIAETRMPRVRKFLNDEYIDTYMGLYKFMQRTFLRVGLCLPHKCERQSVENAINRILVRKTGMSVQVGPECVKATDDPPLNLYQIIFISLFILLLLLVIMSTAYEIIYRHLFENRHTIPHSESVFAVHHHHHPYGHQQSTFDQRTISHESRVSKLYFDKPAIVQVLTSFSIIRNTRHLFDNPGPNRYPQLDTMRLLLIIFFFITNVYYYTMLFAPMIIKRFYVQGPFQFISEKKYFFIRMYYLIDVFVVFSGIALAISFKPKSFIYVHYLIRNYIRYTLPIIVSIGMIYVVPLFGSGPLWHLFDQTMTQPCKDNIWSALFFTNNFQNNIEDMCNLPTVFVSMIFQLKLLAPVILLINSYLNPRSGNIFHGCLLIMATIGNVIYRFYFNFKVPYEHRKMKSFMEIKQSVMFYLFNPFPHLQPLIIGLWVGHLIITQPSISAKITSGNNRNRSMRNAITGCLALIAFFTCFFFIENMNLMNPNLTTFRLTMMLTLGRPMLVGLHAWIIYSCITGHITIVNRFLSSIAFRPISKLSYGFFLTSIVVTCYRLFSIRQTIILSGQTMFRSIVSDAVISFFLAYYMHIMIQQPIRNLLQIEVLSSRIFPITKSLSSLSNTSDHTGTYYIRRSSSLTDSNQDESEFKQIEKTNEKNGMEFSYQNNGFITTNNDSFQLDKKDKKSSIMLDLSRTSSIIISDINAKKSLDLNHNSIVENESSKF</sequence>
<feature type="transmembrane region" description="Helical" evidence="2">
    <location>
        <begin position="897"/>
        <end position="923"/>
    </location>
</feature>
<dbReference type="Proteomes" id="UP000515146">
    <property type="component" value="Unplaced"/>
</dbReference>
<dbReference type="AlphaFoldDB" id="A0A6P6XKY2"/>
<dbReference type="OMA" id="EFDQCLE"/>
<dbReference type="PANTHER" id="PTHR11161">
    <property type="entry name" value="O-ACYLTRANSFERASE"/>
    <property type="match status" value="1"/>
</dbReference>
<dbReference type="PANTHER" id="PTHR11161:SF0">
    <property type="entry name" value="O-ACYLTRANSFERASE LIKE PROTEIN"/>
    <property type="match status" value="1"/>
</dbReference>
<feature type="transmembrane region" description="Helical" evidence="2">
    <location>
        <begin position="61"/>
        <end position="83"/>
    </location>
</feature>
<keyword evidence="2" id="KW-0472">Membrane</keyword>
<gene>
    <name evidence="5" type="primary">LOC113788914</name>
</gene>
<dbReference type="SMART" id="SM00703">
    <property type="entry name" value="NRF"/>
    <property type="match status" value="1"/>
</dbReference>
<feature type="compositionally biased region" description="Polar residues" evidence="1">
    <location>
        <begin position="200"/>
        <end position="217"/>
    </location>
</feature>
<feature type="region of interest" description="Disordered" evidence="1">
    <location>
        <begin position="131"/>
        <end position="150"/>
    </location>
</feature>
<feature type="region of interest" description="Disordered" evidence="1">
    <location>
        <begin position="301"/>
        <end position="335"/>
    </location>
</feature>
<proteinExistence type="predicted"/>
<feature type="transmembrane region" description="Helical" evidence="2">
    <location>
        <begin position="572"/>
        <end position="597"/>
    </location>
</feature>
<keyword evidence="2" id="KW-0812">Transmembrane</keyword>
<reference evidence="5" key="1">
    <citation type="submission" date="2025-08" db="UniProtKB">
        <authorList>
            <consortium name="RefSeq"/>
        </authorList>
    </citation>
    <scope>IDENTIFICATION</scope>
    <source>
        <strain evidence="5">Airmid</strain>
    </source>
</reference>
<feature type="transmembrane region" description="Helical" evidence="2">
    <location>
        <begin position="767"/>
        <end position="785"/>
    </location>
</feature>
<dbReference type="KEGG" id="dpte:113788914"/>
<feature type="transmembrane region" description="Helical" evidence="2">
    <location>
        <begin position="728"/>
        <end position="747"/>
    </location>
</feature>
<feature type="transmembrane region" description="Helical" evidence="2">
    <location>
        <begin position="1022"/>
        <end position="1039"/>
    </location>
</feature>
<evidence type="ECO:0000313" key="5">
    <source>
        <dbReference type="RefSeq" id="XP_027194180.1"/>
    </source>
</evidence>
<feature type="transmembrane region" description="Helical" evidence="2">
    <location>
        <begin position="857"/>
        <end position="877"/>
    </location>
</feature>
<feature type="domain" description="Nose resistant-to-fluoxetine protein N-terminal" evidence="3">
    <location>
        <begin position="405"/>
        <end position="563"/>
    </location>
</feature>
<dbReference type="Pfam" id="PF20146">
    <property type="entry name" value="NRF"/>
    <property type="match status" value="1"/>
</dbReference>
<name>A0A6P6XKY2_DERPT</name>
<feature type="transmembrane region" description="Helical" evidence="2">
    <location>
        <begin position="1051"/>
        <end position="1070"/>
    </location>
</feature>